<dbReference type="Gene3D" id="3.40.50.150">
    <property type="entry name" value="Vaccinia Virus protein VP39"/>
    <property type="match status" value="1"/>
</dbReference>
<dbReference type="PANTHER" id="PTHR45904">
    <property type="entry name" value="TRNA (URACIL-5-)-METHYLTRANSFERASE"/>
    <property type="match status" value="1"/>
</dbReference>
<dbReference type="AlphaFoldDB" id="A0A812WRR7"/>
<feature type="compositionally biased region" description="Basic and acidic residues" evidence="6">
    <location>
        <begin position="68"/>
        <end position="85"/>
    </location>
</feature>
<dbReference type="PROSITE" id="PS01230">
    <property type="entry name" value="TRMA_1"/>
    <property type="match status" value="1"/>
</dbReference>
<dbReference type="SUPFAM" id="SSF53335">
    <property type="entry name" value="S-adenosyl-L-methionine-dependent methyltransferases"/>
    <property type="match status" value="1"/>
</dbReference>
<dbReference type="OrthoDB" id="10250660at2759"/>
<name>A0A812WRR7_SYMPI</name>
<evidence type="ECO:0000256" key="6">
    <source>
        <dbReference type="SAM" id="MobiDB-lite"/>
    </source>
</evidence>
<evidence type="ECO:0000256" key="4">
    <source>
        <dbReference type="PROSITE-ProRule" id="PRU01024"/>
    </source>
</evidence>
<keyword evidence="3 4" id="KW-0949">S-adenosyl-L-methionine</keyword>
<dbReference type="InterPro" id="IPR029063">
    <property type="entry name" value="SAM-dependent_MTases_sf"/>
</dbReference>
<dbReference type="Proteomes" id="UP000649617">
    <property type="component" value="Unassembled WGS sequence"/>
</dbReference>
<feature type="binding site" evidence="4">
    <location>
        <position position="357"/>
    </location>
    <ligand>
        <name>S-adenosyl-L-methionine</name>
        <dbReference type="ChEBI" id="CHEBI:59789"/>
    </ligand>
</feature>
<feature type="binding site" evidence="4">
    <location>
        <position position="457"/>
    </location>
    <ligand>
        <name>S-adenosyl-L-methionine</name>
        <dbReference type="ChEBI" id="CHEBI:59789"/>
    </ligand>
</feature>
<dbReference type="InterPro" id="IPR030390">
    <property type="entry name" value="MeTrfase_TrmA_AS"/>
</dbReference>
<protein>
    <submittedName>
        <fullName evidence="7">TRMT2A protein</fullName>
    </submittedName>
</protein>
<evidence type="ECO:0000256" key="1">
    <source>
        <dbReference type="ARBA" id="ARBA00022603"/>
    </source>
</evidence>
<feature type="active site" description="Nucleophile" evidence="4">
    <location>
        <position position="485"/>
    </location>
</feature>
<proteinExistence type="inferred from homology"/>
<dbReference type="PANTHER" id="PTHR45904:SF2">
    <property type="entry name" value="TRNA (URACIL-5-)-METHYLTRANSFERASE HOMOLOG A"/>
    <property type="match status" value="1"/>
</dbReference>
<dbReference type="GO" id="GO:0008173">
    <property type="term" value="F:RNA methyltransferase activity"/>
    <property type="evidence" value="ECO:0007669"/>
    <property type="project" value="InterPro"/>
</dbReference>
<keyword evidence="1 4" id="KW-0489">Methyltransferase</keyword>
<feature type="region of interest" description="Disordered" evidence="6">
    <location>
        <begin position="58"/>
        <end position="96"/>
    </location>
</feature>
<dbReference type="GO" id="GO:0003723">
    <property type="term" value="F:RNA binding"/>
    <property type="evidence" value="ECO:0007669"/>
    <property type="project" value="TreeGrafter"/>
</dbReference>
<organism evidence="7 8">
    <name type="scientific">Symbiodinium pilosum</name>
    <name type="common">Dinoflagellate</name>
    <dbReference type="NCBI Taxonomy" id="2952"/>
    <lineage>
        <taxon>Eukaryota</taxon>
        <taxon>Sar</taxon>
        <taxon>Alveolata</taxon>
        <taxon>Dinophyceae</taxon>
        <taxon>Suessiales</taxon>
        <taxon>Symbiodiniaceae</taxon>
        <taxon>Symbiodinium</taxon>
    </lineage>
</organism>
<evidence type="ECO:0000313" key="7">
    <source>
        <dbReference type="EMBL" id="CAE7685269.1"/>
    </source>
</evidence>
<dbReference type="EMBL" id="CAJNIZ010044327">
    <property type="protein sequence ID" value="CAE7685269.1"/>
    <property type="molecule type" value="Genomic_DNA"/>
</dbReference>
<dbReference type="Pfam" id="PF05958">
    <property type="entry name" value="tRNA_U5-meth_tr"/>
    <property type="match status" value="1"/>
</dbReference>
<keyword evidence="8" id="KW-1185">Reference proteome</keyword>
<dbReference type="InterPro" id="IPR010280">
    <property type="entry name" value="U5_MeTrfase_fam"/>
</dbReference>
<dbReference type="InterPro" id="IPR045850">
    <property type="entry name" value="TRM2_met"/>
</dbReference>
<evidence type="ECO:0000256" key="2">
    <source>
        <dbReference type="ARBA" id="ARBA00022679"/>
    </source>
</evidence>
<accession>A0A812WRR7</accession>
<comment type="caution">
    <text evidence="4">Lacks conserved residue(s) required for the propagation of feature annotation.</text>
</comment>
<comment type="similarity">
    <text evidence="4">Belongs to the class I-like SAM-binding methyltransferase superfamily. RNA M5U methyltransferase family.</text>
</comment>
<feature type="binding site" evidence="4">
    <location>
        <position position="407"/>
    </location>
    <ligand>
        <name>S-adenosyl-L-methionine</name>
        <dbReference type="ChEBI" id="CHEBI:59789"/>
    </ligand>
</feature>
<evidence type="ECO:0000313" key="8">
    <source>
        <dbReference type="Proteomes" id="UP000649617"/>
    </source>
</evidence>
<dbReference type="GO" id="GO:0032259">
    <property type="term" value="P:methylation"/>
    <property type="evidence" value="ECO:0007669"/>
    <property type="project" value="UniProtKB-KW"/>
</dbReference>
<dbReference type="CDD" id="cd02440">
    <property type="entry name" value="AdoMet_MTases"/>
    <property type="match status" value="1"/>
</dbReference>
<feature type="active site" evidence="5">
    <location>
        <position position="485"/>
    </location>
</feature>
<gene>
    <name evidence="7" type="primary">TRMT2A</name>
    <name evidence="7" type="ORF">SPIL2461_LOCUS19157</name>
</gene>
<sequence>MACVKVEQWLAEHCGVPLQKVFKLKTWSYAFVTVLPEHKEKFRENVEGLLMHKCSVSVSEGTPRKSKPKSDEQPSAKRQKVKDFPPGHIPTLKDLQGKLKNKDPGDILHKSAPLIDWSYETQLSMKGTHIKTAVRSFTKQVDKKCKDLSLTAPAWTSFEWSKACEAPLGCACPLDATIGTPEDHLEGYRNKCEFSIGKTDAGEIECGFVRRITDDGYGRIVASCDDVPLVSMAMKKLCKAMRDCVRGSKFEIFERGKGWQKGYWRMVMVRQSTADELLVMVQTATLDEDQAQRLSADLITALTQAEVKVVSIYLQFNNEVSDAARPGAPLKLIHGSAQLRMELLGLSFHIGPLSFYQANSSTCALLYQRALEWLRPEKDVAVLDVCCGVGTIGLCASRCCRKVIGIELIPEAVESAKANAALNKVDNTEWVVGKAEDVLPEVLQGLDPSLEVCAIVDPPRPGLHTSVLRALRACSQLSRIVYVSCNPDSLVEDVVKLTMPSESDADPFVPLRAVAVDMFPHTLHCEMILLLERNSKVKDPRKAVQQTRPVLLHHSG</sequence>
<comment type="caution">
    <text evidence="7">The sequence shown here is derived from an EMBL/GenBank/DDBJ whole genome shotgun (WGS) entry which is preliminary data.</text>
</comment>
<keyword evidence="2 4" id="KW-0808">Transferase</keyword>
<evidence type="ECO:0000256" key="3">
    <source>
        <dbReference type="ARBA" id="ARBA00022691"/>
    </source>
</evidence>
<dbReference type="GO" id="GO:0006396">
    <property type="term" value="P:RNA processing"/>
    <property type="evidence" value="ECO:0007669"/>
    <property type="project" value="InterPro"/>
</dbReference>
<dbReference type="PROSITE" id="PS51687">
    <property type="entry name" value="SAM_MT_RNA_M5U"/>
    <property type="match status" value="1"/>
</dbReference>
<dbReference type="Gene3D" id="2.40.50.1070">
    <property type="match status" value="1"/>
</dbReference>
<evidence type="ECO:0000256" key="5">
    <source>
        <dbReference type="PROSITE-ProRule" id="PRU10015"/>
    </source>
</evidence>
<reference evidence="7" key="1">
    <citation type="submission" date="2021-02" db="EMBL/GenBank/DDBJ databases">
        <authorList>
            <person name="Dougan E. K."/>
            <person name="Rhodes N."/>
            <person name="Thang M."/>
            <person name="Chan C."/>
        </authorList>
    </citation>
    <scope>NUCLEOTIDE SEQUENCE</scope>
</reference>